<evidence type="ECO:0000259" key="2">
    <source>
        <dbReference type="PROSITE" id="PS51766"/>
    </source>
</evidence>
<dbReference type="InterPro" id="IPR018247">
    <property type="entry name" value="EF_Hand_1_Ca_BS"/>
</dbReference>
<dbReference type="AlphaFoldDB" id="E8QWQ2"/>
<dbReference type="InterPro" id="IPR041286">
    <property type="entry name" value="MBG_2"/>
</dbReference>
<dbReference type="InterPro" id="IPR013783">
    <property type="entry name" value="Ig-like_fold"/>
</dbReference>
<reference evidence="3 4" key="2">
    <citation type="journal article" date="2011" name="Stand. Genomic Sci.">
        <title>Complete genome sequence of Isosphaera pallida type strain (IS1B).</title>
        <authorList>
            <consortium name="US DOE Joint Genome Institute (JGI-PGF)"/>
            <person name="Goker M."/>
            <person name="Cleland D."/>
            <person name="Saunders E."/>
            <person name="Lapidus A."/>
            <person name="Nolan M."/>
            <person name="Lucas S."/>
            <person name="Hammon N."/>
            <person name="Deshpande S."/>
            <person name="Cheng J.F."/>
            <person name="Tapia R."/>
            <person name="Han C."/>
            <person name="Goodwin L."/>
            <person name="Pitluck S."/>
            <person name="Liolios K."/>
            <person name="Pagani I."/>
            <person name="Ivanova N."/>
            <person name="Mavromatis K."/>
            <person name="Pati A."/>
            <person name="Chen A."/>
            <person name="Palaniappan K."/>
            <person name="Land M."/>
            <person name="Hauser L."/>
            <person name="Chang Y.J."/>
            <person name="Jeffries C.D."/>
            <person name="Detter J.C."/>
            <person name="Beck B."/>
            <person name="Woyke T."/>
            <person name="Bristow J."/>
            <person name="Eisen J.A."/>
            <person name="Markowitz V."/>
            <person name="Hugenholtz P."/>
            <person name="Kyrpides N.C."/>
            <person name="Klenk H.P."/>
        </authorList>
    </citation>
    <scope>NUCLEOTIDE SEQUENCE [LARGE SCALE GENOMIC DNA]</scope>
    <source>
        <strain evidence="4">ATCC 43644 / DSM 9630 / IS1B</strain>
    </source>
</reference>
<keyword evidence="4" id="KW-1185">Reference proteome</keyword>
<dbReference type="InParanoid" id="E8QWQ2"/>
<dbReference type="EMBL" id="CP002353">
    <property type="protein sequence ID" value="ADV62952.1"/>
    <property type="molecule type" value="Genomic_DNA"/>
</dbReference>
<proteinExistence type="predicted"/>
<dbReference type="GO" id="GO:0000272">
    <property type="term" value="P:polysaccharide catabolic process"/>
    <property type="evidence" value="ECO:0007669"/>
    <property type="project" value="InterPro"/>
</dbReference>
<protein>
    <submittedName>
        <fullName evidence="3">Dockerin type 1</fullName>
    </submittedName>
</protein>
<dbReference type="Pfam" id="PF18676">
    <property type="entry name" value="MBG_2"/>
    <property type="match status" value="1"/>
</dbReference>
<evidence type="ECO:0000313" key="3">
    <source>
        <dbReference type="EMBL" id="ADV62952.1"/>
    </source>
</evidence>
<dbReference type="Proteomes" id="UP000008631">
    <property type="component" value="Chromosome"/>
</dbReference>
<evidence type="ECO:0000313" key="4">
    <source>
        <dbReference type="Proteomes" id="UP000008631"/>
    </source>
</evidence>
<dbReference type="SUPFAM" id="SSF63446">
    <property type="entry name" value="Type I dockerin domain"/>
    <property type="match status" value="1"/>
</dbReference>
<dbReference type="KEGG" id="ipa:Isop_2375"/>
<dbReference type="GO" id="GO:0004553">
    <property type="term" value="F:hydrolase activity, hydrolyzing O-glycosyl compounds"/>
    <property type="evidence" value="ECO:0007669"/>
    <property type="project" value="InterPro"/>
</dbReference>
<dbReference type="InterPro" id="IPR016134">
    <property type="entry name" value="Dockerin_dom"/>
</dbReference>
<dbReference type="CDD" id="cd14256">
    <property type="entry name" value="Dockerin_I"/>
    <property type="match status" value="1"/>
</dbReference>
<dbReference type="Pfam" id="PF00404">
    <property type="entry name" value="Dockerin_1"/>
    <property type="match status" value="1"/>
</dbReference>
<dbReference type="InterPro" id="IPR036439">
    <property type="entry name" value="Dockerin_dom_sf"/>
</dbReference>
<accession>E8QWQ2</accession>
<dbReference type="STRING" id="575540.Isop_2375"/>
<gene>
    <name evidence="3" type="ordered locus">Isop_2375</name>
</gene>
<dbReference type="HOGENOM" id="CLU_651773_0_0_0"/>
<evidence type="ECO:0000256" key="1">
    <source>
        <dbReference type="SAM" id="MobiDB-lite"/>
    </source>
</evidence>
<dbReference type="InterPro" id="IPR002105">
    <property type="entry name" value="Dockerin_1_rpt"/>
</dbReference>
<feature type="region of interest" description="Disordered" evidence="1">
    <location>
        <begin position="1"/>
        <end position="26"/>
    </location>
</feature>
<name>E8QWQ2_ISOPI</name>
<dbReference type="Gene3D" id="2.60.40.10">
    <property type="entry name" value="Immunoglobulins"/>
    <property type="match status" value="1"/>
</dbReference>
<feature type="domain" description="Dockerin" evidence="2">
    <location>
        <begin position="361"/>
        <end position="421"/>
    </location>
</feature>
<sequence length="421" mass="44105">MAETVDQRNPKSTLRRSKRGEQTGGRRVVRTVCPSLESFETRQLLTVGAGLVIPAAVVPIPQPSEIELIPSVPTPTYGEAWTVTAKLPENGSAGAIDRVQFVVDGVEIGAPVPVKDGQAVSPALNGLAAGVRQITVVPLDSGETFEGPTPLMLETPVLEIVVAKAPLIVRANPVAIERFDDPATALNQPGVIGFEGFVNGEDPSVLVGQAIATTSATSSSPIGRYAIAVDVSGVVAANYELLTQDGELTIHPKILDVRARWNGRSISILGLNRTLPFPTLQAIEVVFSDPMTFPLSSDRPALVRSNGQGVGSLNFNPAGTVAIFSFAKAPQAERLTLRVGPGLPSKTDASLTLLRGFNQNVTILAGDVNGDGVVTAADIARIRNLIALGGSDPFADLNGDNAVTTTDMGLIQRRIGTRLPV</sequence>
<organism evidence="3 4">
    <name type="scientific">Isosphaera pallida (strain ATCC 43644 / DSM 9630 / IS1B)</name>
    <dbReference type="NCBI Taxonomy" id="575540"/>
    <lineage>
        <taxon>Bacteria</taxon>
        <taxon>Pseudomonadati</taxon>
        <taxon>Planctomycetota</taxon>
        <taxon>Planctomycetia</taxon>
        <taxon>Isosphaerales</taxon>
        <taxon>Isosphaeraceae</taxon>
        <taxon>Isosphaera</taxon>
    </lineage>
</organism>
<dbReference type="PROSITE" id="PS00018">
    <property type="entry name" value="EF_HAND_1"/>
    <property type="match status" value="1"/>
</dbReference>
<dbReference type="RefSeq" id="WP_013565240.1">
    <property type="nucleotide sequence ID" value="NC_014962.1"/>
</dbReference>
<dbReference type="Gene3D" id="1.10.1330.10">
    <property type="entry name" value="Dockerin domain"/>
    <property type="match status" value="1"/>
</dbReference>
<reference key="1">
    <citation type="submission" date="2010-11" db="EMBL/GenBank/DDBJ databases">
        <title>The complete sequence of chromosome of Isophaera pallida ATCC 43644.</title>
        <authorList>
            <consortium name="US DOE Joint Genome Institute (JGI-PGF)"/>
            <person name="Lucas S."/>
            <person name="Copeland A."/>
            <person name="Lapidus A."/>
            <person name="Bruce D."/>
            <person name="Goodwin L."/>
            <person name="Pitluck S."/>
            <person name="Kyrpides N."/>
            <person name="Mavromatis K."/>
            <person name="Pagani I."/>
            <person name="Ivanova N."/>
            <person name="Saunders E."/>
            <person name="Brettin T."/>
            <person name="Detter J.C."/>
            <person name="Han C."/>
            <person name="Tapia R."/>
            <person name="Land M."/>
            <person name="Hauser L."/>
            <person name="Markowitz V."/>
            <person name="Cheng J.-F."/>
            <person name="Hugenholtz P."/>
            <person name="Woyke T."/>
            <person name="Wu D."/>
            <person name="Eisen J.A."/>
        </authorList>
    </citation>
    <scope>NUCLEOTIDE SEQUENCE</scope>
    <source>
        <strain>ATCC 43644</strain>
    </source>
</reference>
<dbReference type="PROSITE" id="PS51766">
    <property type="entry name" value="DOCKERIN"/>
    <property type="match status" value="1"/>
</dbReference>